<feature type="binding site" evidence="14">
    <location>
        <position position="155"/>
    </location>
    <ligand>
        <name>Zn(2+)</name>
        <dbReference type="ChEBI" id="CHEBI:29105"/>
    </ligand>
</feature>
<dbReference type="PANTHER" id="PTHR45765:SF1">
    <property type="entry name" value="METHIONINE--TRNA LIGASE, CYTOPLASMIC"/>
    <property type="match status" value="1"/>
</dbReference>
<dbReference type="CDD" id="cd02153">
    <property type="entry name" value="tRNA_bindingDomain"/>
    <property type="match status" value="1"/>
</dbReference>
<keyword evidence="9 14" id="KW-0067">ATP-binding</keyword>
<evidence type="ECO:0000256" key="14">
    <source>
        <dbReference type="HAMAP-Rule" id="MF_00098"/>
    </source>
</evidence>
<dbReference type="Pfam" id="PF19303">
    <property type="entry name" value="Anticodon_3"/>
    <property type="match status" value="1"/>
</dbReference>
<feature type="region of interest" description="Disordered" evidence="15">
    <location>
        <begin position="552"/>
        <end position="579"/>
    </location>
</feature>
<evidence type="ECO:0000256" key="1">
    <source>
        <dbReference type="ARBA" id="ARBA00003314"/>
    </source>
</evidence>
<dbReference type="EC" id="6.1.1.10" evidence="14"/>
<dbReference type="SUPFAM" id="SSF57770">
    <property type="entry name" value="Methionyl-tRNA synthetase (MetRS), Zn-domain"/>
    <property type="match status" value="1"/>
</dbReference>
<dbReference type="GO" id="GO:0005524">
    <property type="term" value="F:ATP binding"/>
    <property type="evidence" value="ECO:0007669"/>
    <property type="project" value="UniProtKB-UniRule"/>
</dbReference>
<comment type="function">
    <text evidence="1 14">Is required not only for elongation of protein synthesis but also for the initiation of all mRNA translation through initiator tRNA(fMet) aminoacylation.</text>
</comment>
<evidence type="ECO:0000313" key="18">
    <source>
        <dbReference type="Proteomes" id="UP000007939"/>
    </source>
</evidence>
<dbReference type="CDD" id="cd07957">
    <property type="entry name" value="Anticodon_Ia_Met"/>
    <property type="match status" value="1"/>
</dbReference>
<dbReference type="Gene3D" id="3.40.50.620">
    <property type="entry name" value="HUPs"/>
    <property type="match status" value="1"/>
</dbReference>
<evidence type="ECO:0000256" key="4">
    <source>
        <dbReference type="ARBA" id="ARBA00022490"/>
    </source>
</evidence>
<dbReference type="HAMAP" id="MF_00098">
    <property type="entry name" value="Met_tRNA_synth_type1"/>
    <property type="match status" value="1"/>
</dbReference>
<dbReference type="InterPro" id="IPR002547">
    <property type="entry name" value="tRNA-bd_dom"/>
</dbReference>
<evidence type="ECO:0000256" key="13">
    <source>
        <dbReference type="ARBA" id="ARBA00047364"/>
    </source>
</evidence>
<evidence type="ECO:0000256" key="7">
    <source>
        <dbReference type="ARBA" id="ARBA00022741"/>
    </source>
</evidence>
<gene>
    <name evidence="14" type="primary">metG</name>
    <name evidence="17" type="ordered locus">Spico_0705</name>
</gene>
<dbReference type="InterPro" id="IPR009080">
    <property type="entry name" value="tRNAsynth_Ia_anticodon-bd"/>
</dbReference>
<dbReference type="InterPro" id="IPR014758">
    <property type="entry name" value="Met-tRNA_synth"/>
</dbReference>
<dbReference type="SUPFAM" id="SSF50249">
    <property type="entry name" value="Nucleic acid-binding proteins"/>
    <property type="match status" value="1"/>
</dbReference>
<dbReference type="GO" id="GO:0017101">
    <property type="term" value="C:aminoacyl-tRNA synthetase multienzyme complex"/>
    <property type="evidence" value="ECO:0007669"/>
    <property type="project" value="TreeGrafter"/>
</dbReference>
<keyword evidence="12 14" id="KW-0030">Aminoacyl-tRNA synthetase</keyword>
<keyword evidence="18" id="KW-1185">Reference proteome</keyword>
<dbReference type="AlphaFoldDB" id="F4GLG1"/>
<dbReference type="InterPro" id="IPR041872">
    <property type="entry name" value="Anticodon_Met"/>
</dbReference>
<evidence type="ECO:0000256" key="6">
    <source>
        <dbReference type="ARBA" id="ARBA00022598"/>
    </source>
</evidence>
<dbReference type="Pfam" id="PF01588">
    <property type="entry name" value="tRNA_bind"/>
    <property type="match status" value="1"/>
</dbReference>
<feature type="binding site" evidence="14">
    <location>
        <position position="152"/>
    </location>
    <ligand>
        <name>Zn(2+)</name>
        <dbReference type="ChEBI" id="CHEBI:29105"/>
    </ligand>
</feature>
<dbReference type="KEGG" id="scc:Spico_0705"/>
<evidence type="ECO:0000256" key="11">
    <source>
        <dbReference type="ARBA" id="ARBA00022917"/>
    </source>
</evidence>
<dbReference type="PROSITE" id="PS50886">
    <property type="entry name" value="TRBD"/>
    <property type="match status" value="1"/>
</dbReference>
<dbReference type="PROSITE" id="PS00178">
    <property type="entry name" value="AA_TRNA_LIGASE_I"/>
    <property type="match status" value="1"/>
</dbReference>
<evidence type="ECO:0000313" key="17">
    <source>
        <dbReference type="EMBL" id="AEC01931.1"/>
    </source>
</evidence>
<dbReference type="eggNOG" id="COG0143">
    <property type="taxonomic scope" value="Bacteria"/>
</dbReference>
<evidence type="ECO:0000256" key="3">
    <source>
        <dbReference type="ARBA" id="ARBA00008258"/>
    </source>
</evidence>
<dbReference type="eggNOG" id="COG0073">
    <property type="taxonomic scope" value="Bacteria"/>
</dbReference>
<dbReference type="FunFam" id="2.20.28.20:FF:000001">
    <property type="entry name" value="Methionine--tRNA ligase"/>
    <property type="match status" value="1"/>
</dbReference>
<feature type="domain" description="TRNA-binding" evidence="16">
    <location>
        <begin position="587"/>
        <end position="692"/>
    </location>
</feature>
<comment type="cofactor">
    <cofactor evidence="14">
        <name>Zn(2+)</name>
        <dbReference type="ChEBI" id="CHEBI:29105"/>
    </cofactor>
    <text evidence="14">Binds 1 zinc ion per subunit.</text>
</comment>
<dbReference type="Gene3D" id="1.10.730.10">
    <property type="entry name" value="Isoleucyl-tRNA Synthetase, Domain 1"/>
    <property type="match status" value="1"/>
</dbReference>
<evidence type="ECO:0000256" key="15">
    <source>
        <dbReference type="SAM" id="MobiDB-lite"/>
    </source>
</evidence>
<reference evidence="17 18" key="2">
    <citation type="journal article" date="2012" name="Stand. Genomic Sci.">
        <title>Complete genome sequence of the termite hindgut bacterium Spirochaeta coccoides type strain (SPN1(T)), reclassification in the genus Sphaerochaeta as Sphaerochaeta coccoides comb. nov. and emendations of the family Spirochaetaceae and the genus Sphaerochaeta.</title>
        <authorList>
            <person name="Abt B."/>
            <person name="Han C."/>
            <person name="Scheuner C."/>
            <person name="Lu M."/>
            <person name="Lapidus A."/>
            <person name="Nolan M."/>
            <person name="Lucas S."/>
            <person name="Hammon N."/>
            <person name="Deshpande S."/>
            <person name="Cheng J.F."/>
            <person name="Tapia R."/>
            <person name="Goodwin L.A."/>
            <person name="Pitluck S."/>
            <person name="Liolios K."/>
            <person name="Pagani I."/>
            <person name="Ivanova N."/>
            <person name="Mavromatis K."/>
            <person name="Mikhailova N."/>
            <person name="Huntemann M."/>
            <person name="Pati A."/>
            <person name="Chen A."/>
            <person name="Palaniappan K."/>
            <person name="Land M."/>
            <person name="Hauser L."/>
            <person name="Brambilla E.M."/>
            <person name="Rohde M."/>
            <person name="Spring S."/>
            <person name="Gronow S."/>
            <person name="Goker M."/>
            <person name="Woyke T."/>
            <person name="Bristow J."/>
            <person name="Eisen J.A."/>
            <person name="Markowitz V."/>
            <person name="Hugenholtz P."/>
            <person name="Kyrpides N.C."/>
            <person name="Klenk H.P."/>
            <person name="Detter J.C."/>
        </authorList>
    </citation>
    <scope>NUCLEOTIDE SEQUENCE [LARGE SCALE GENOMIC DNA]</scope>
    <source>
        <strain evidence="18">ATCC BAA-1237 / DSM 17374 / SPN1</strain>
    </source>
</reference>
<dbReference type="HOGENOM" id="CLU_009710_1_1_12"/>
<feature type="short sequence motif" description="'KMSKS' region" evidence="14">
    <location>
        <begin position="340"/>
        <end position="344"/>
    </location>
</feature>
<keyword evidence="8 14" id="KW-0862">Zinc</keyword>
<evidence type="ECO:0000256" key="10">
    <source>
        <dbReference type="ARBA" id="ARBA00022884"/>
    </source>
</evidence>
<proteinExistence type="inferred from homology"/>
<keyword evidence="14" id="KW-0479">Metal-binding</keyword>
<comment type="subunit">
    <text evidence="14">Homodimer.</text>
</comment>
<dbReference type="CDD" id="cd00814">
    <property type="entry name" value="MetRS_core"/>
    <property type="match status" value="1"/>
</dbReference>
<keyword evidence="4 14" id="KW-0963">Cytoplasm</keyword>
<comment type="subcellular location">
    <subcellularLocation>
        <location evidence="2 14">Cytoplasm</location>
    </subcellularLocation>
</comment>
<dbReference type="InterPro" id="IPR001412">
    <property type="entry name" value="aa-tRNA-synth_I_CS"/>
</dbReference>
<dbReference type="Gene3D" id="2.40.50.140">
    <property type="entry name" value="Nucleic acid-binding proteins"/>
    <property type="match status" value="1"/>
</dbReference>
<feature type="binding site" evidence="14">
    <location>
        <position position="343"/>
    </location>
    <ligand>
        <name>ATP</name>
        <dbReference type="ChEBI" id="CHEBI:30616"/>
    </ligand>
</feature>
<organism evidence="17 18">
    <name type="scientific">Parasphaerochaeta coccoides (strain ATCC BAA-1237 / DSM 17374 / SPN1)</name>
    <name type="common">Sphaerochaeta coccoides</name>
    <dbReference type="NCBI Taxonomy" id="760011"/>
    <lineage>
        <taxon>Bacteria</taxon>
        <taxon>Pseudomonadati</taxon>
        <taxon>Spirochaetota</taxon>
        <taxon>Spirochaetia</taxon>
        <taxon>Spirochaetales</taxon>
        <taxon>Sphaerochaetaceae</taxon>
        <taxon>Parasphaerochaeta</taxon>
    </lineage>
</organism>
<dbReference type="GO" id="GO:0005829">
    <property type="term" value="C:cytosol"/>
    <property type="evidence" value="ECO:0007669"/>
    <property type="project" value="TreeGrafter"/>
</dbReference>
<evidence type="ECO:0000256" key="5">
    <source>
        <dbReference type="ARBA" id="ARBA00022555"/>
    </source>
</evidence>
<dbReference type="EMBL" id="CP002659">
    <property type="protein sequence ID" value="AEC01931.1"/>
    <property type="molecule type" value="Genomic_DNA"/>
</dbReference>
<accession>F4GLG1</accession>
<dbReference type="Gene3D" id="2.20.28.20">
    <property type="entry name" value="Methionyl-tRNA synthetase, Zn-domain"/>
    <property type="match status" value="1"/>
</dbReference>
<dbReference type="SUPFAM" id="SSF52374">
    <property type="entry name" value="Nucleotidylyl transferase"/>
    <property type="match status" value="1"/>
</dbReference>
<sequence>MLCGYDEQDMKKRRLITSALPYVNNIPHLGNLTQVLSADVFARFCRSKGYETLYVCGTDEYGTATETKALQEGVTPQELCDRYHAIHRDIYRWFNISFDHFGRTSTPLQTKIVQDIFNAVDANGYIHEHEIEQLYCTHDQMYLADRYVTGTCPHCAYENARGDQCENCGTLLNPTDLIKPVCGVCGNTPELRKTKHLYLDLPQILPLLEEWMQKASVEGFWANNAIQMTKAWIREGLKERGITRDLKWSIPVPRKGYENKVFYVWFDAPIGYISITANLTDQWETWWRNPENVELFQFIGKDNIPFHTVIFPSSQLATGQKWTMLHHMSSTEYLNYEGGKFSKSKGIGIFGNDVQDTGIPVDIWRFYMYYNRPETSDVTFTWKDFQEKVNGELIGNLSNLVNRTLSFIKRFYDGELPSGSIDENLMTQVAEKEAVIEALLERAEERDALRTIFALSDIGNKAFQAGEPWKTRTTDPTRAADLLTTLVYVIHDIAVLIAPFMPGTSEKILGWLGREGDTWKDLGLRDGIGRIGDVELLFSKLDDATVEALREKYSGSQKEREEREIQMAEPEKENGDMEENEGLAQRFARKVILKVAKITGVERHPGGDKLYILTLDDGSEEPRTIVSSIVPYYKEEELQDRNIVIVANLKPANFRGVKSYGMLLAASEAHDETHSTCEVLFVPELPPGTEFIPEGCDAPDVKPGQIKGEHFFEMPMHTVDGIVKIDGRPVSAHGVTLKAHVYVNGDVG</sequence>
<dbReference type="Proteomes" id="UP000007939">
    <property type="component" value="Chromosome"/>
</dbReference>
<evidence type="ECO:0000256" key="9">
    <source>
        <dbReference type="ARBA" id="ARBA00022840"/>
    </source>
</evidence>
<name>F4GLG1_PARC1</name>
<dbReference type="GO" id="GO:0046872">
    <property type="term" value="F:metal ion binding"/>
    <property type="evidence" value="ECO:0007669"/>
    <property type="project" value="UniProtKB-KW"/>
</dbReference>
<evidence type="ECO:0000256" key="8">
    <source>
        <dbReference type="ARBA" id="ARBA00022833"/>
    </source>
</evidence>
<dbReference type="Pfam" id="PF09334">
    <property type="entry name" value="tRNA-synt_1g"/>
    <property type="match status" value="1"/>
</dbReference>
<reference evidence="18" key="1">
    <citation type="submission" date="2011-04" db="EMBL/GenBank/DDBJ databases">
        <title>The complete genome of Spirochaeta coccoides DSM 17374.</title>
        <authorList>
            <person name="Lucas S."/>
            <person name="Copeland A."/>
            <person name="Lapidus A."/>
            <person name="Bruce D."/>
            <person name="Goodwin L."/>
            <person name="Pitluck S."/>
            <person name="Peters L."/>
            <person name="Kyrpides N."/>
            <person name="Mavromatis K."/>
            <person name="Pagani I."/>
            <person name="Ivanova N."/>
            <person name="Ovchinnikova G."/>
            <person name="Lu M."/>
            <person name="Detter J.C."/>
            <person name="Tapia R."/>
            <person name="Han C."/>
            <person name="Land M."/>
            <person name="Hauser L."/>
            <person name="Markowitz V."/>
            <person name="Cheng J.-F."/>
            <person name="Hugenholtz P."/>
            <person name="Woyke T."/>
            <person name="Wu D."/>
            <person name="Spring S."/>
            <person name="Schroeder M."/>
            <person name="Brambilla E."/>
            <person name="Klenk H.-P."/>
            <person name="Eisen J.A."/>
        </authorList>
    </citation>
    <scope>NUCLEOTIDE SEQUENCE [LARGE SCALE GENOMIC DNA]</scope>
    <source>
        <strain evidence="18">ATCC BAA-1237 / DSM 17374 / SPN1</strain>
    </source>
</reference>
<keyword evidence="10 14" id="KW-0694">RNA-binding</keyword>
<feature type="compositionally biased region" description="Basic and acidic residues" evidence="15">
    <location>
        <begin position="552"/>
        <end position="575"/>
    </location>
</feature>
<dbReference type="InterPro" id="IPR023458">
    <property type="entry name" value="Met-tRNA_ligase_1"/>
</dbReference>
<protein>
    <recommendedName>
        <fullName evidence="14">Methionine--tRNA ligase</fullName>
        <ecNumber evidence="14">6.1.1.10</ecNumber>
    </recommendedName>
    <alternativeName>
        <fullName evidence="14">Methionyl-tRNA synthetase</fullName>
        <shortName evidence="14">MetRS</shortName>
    </alternativeName>
</protein>
<feature type="short sequence motif" description="'HIGH' region" evidence="14">
    <location>
        <begin position="21"/>
        <end position="31"/>
    </location>
</feature>
<dbReference type="GO" id="GO:0004825">
    <property type="term" value="F:methionine-tRNA ligase activity"/>
    <property type="evidence" value="ECO:0007669"/>
    <property type="project" value="UniProtKB-UniRule"/>
</dbReference>
<dbReference type="PANTHER" id="PTHR45765">
    <property type="entry name" value="METHIONINE--TRNA LIGASE"/>
    <property type="match status" value="1"/>
</dbReference>
<dbReference type="NCBIfam" id="TIGR00398">
    <property type="entry name" value="metG"/>
    <property type="match status" value="1"/>
</dbReference>
<dbReference type="SUPFAM" id="SSF47323">
    <property type="entry name" value="Anticodon-binding domain of a subclass of class I aminoacyl-tRNA synthetases"/>
    <property type="match status" value="1"/>
</dbReference>
<comment type="similarity">
    <text evidence="3 14">Belongs to the class-I aminoacyl-tRNA synthetase family. MetG type 1 subfamily.</text>
</comment>
<evidence type="ECO:0000256" key="2">
    <source>
        <dbReference type="ARBA" id="ARBA00004496"/>
    </source>
</evidence>
<comment type="catalytic activity">
    <reaction evidence="13 14">
        <text>tRNA(Met) + L-methionine + ATP = L-methionyl-tRNA(Met) + AMP + diphosphate</text>
        <dbReference type="Rhea" id="RHEA:13481"/>
        <dbReference type="Rhea" id="RHEA-COMP:9667"/>
        <dbReference type="Rhea" id="RHEA-COMP:9698"/>
        <dbReference type="ChEBI" id="CHEBI:30616"/>
        <dbReference type="ChEBI" id="CHEBI:33019"/>
        <dbReference type="ChEBI" id="CHEBI:57844"/>
        <dbReference type="ChEBI" id="CHEBI:78442"/>
        <dbReference type="ChEBI" id="CHEBI:78530"/>
        <dbReference type="ChEBI" id="CHEBI:456215"/>
        <dbReference type="EC" id="6.1.1.10"/>
    </reaction>
</comment>
<feature type="binding site" evidence="14">
    <location>
        <position position="165"/>
    </location>
    <ligand>
        <name>Zn(2+)</name>
        <dbReference type="ChEBI" id="CHEBI:29105"/>
    </ligand>
</feature>
<dbReference type="InterPro" id="IPR029038">
    <property type="entry name" value="MetRS_Zn"/>
</dbReference>
<dbReference type="InterPro" id="IPR012340">
    <property type="entry name" value="NA-bd_OB-fold"/>
</dbReference>
<feature type="binding site" evidence="14">
    <location>
        <position position="168"/>
    </location>
    <ligand>
        <name>Zn(2+)</name>
        <dbReference type="ChEBI" id="CHEBI:29105"/>
    </ligand>
</feature>
<keyword evidence="5 14" id="KW-0820">tRNA-binding</keyword>
<dbReference type="PRINTS" id="PR01041">
    <property type="entry name" value="TRNASYNTHMET"/>
</dbReference>
<dbReference type="InterPro" id="IPR033911">
    <property type="entry name" value="MetRS_core"/>
</dbReference>
<dbReference type="InterPro" id="IPR015413">
    <property type="entry name" value="Methionyl/Leucyl_tRNA_Synth"/>
</dbReference>
<keyword evidence="11 14" id="KW-0648">Protein biosynthesis</keyword>
<dbReference type="STRING" id="760011.Spico_0705"/>
<dbReference type="GO" id="GO:0000049">
    <property type="term" value="F:tRNA binding"/>
    <property type="evidence" value="ECO:0007669"/>
    <property type="project" value="UniProtKB-UniRule"/>
</dbReference>
<keyword evidence="7 14" id="KW-0547">Nucleotide-binding</keyword>
<dbReference type="NCBIfam" id="NF001100">
    <property type="entry name" value="PRK00133.1"/>
    <property type="match status" value="1"/>
</dbReference>
<dbReference type="InterPro" id="IPR014729">
    <property type="entry name" value="Rossmann-like_a/b/a_fold"/>
</dbReference>
<evidence type="ECO:0000256" key="12">
    <source>
        <dbReference type="ARBA" id="ARBA00023146"/>
    </source>
</evidence>
<keyword evidence="6 14" id="KW-0436">Ligase</keyword>
<dbReference type="GO" id="GO:0006431">
    <property type="term" value="P:methionyl-tRNA aminoacylation"/>
    <property type="evidence" value="ECO:0007669"/>
    <property type="project" value="UniProtKB-UniRule"/>
</dbReference>
<evidence type="ECO:0000259" key="16">
    <source>
        <dbReference type="PROSITE" id="PS50886"/>
    </source>
</evidence>